<dbReference type="Proteomes" id="UP000249046">
    <property type="component" value="Unassembled WGS sequence"/>
</dbReference>
<gene>
    <name evidence="2" type="ORF">DI564_03790</name>
</gene>
<dbReference type="InterPro" id="IPR022050">
    <property type="entry name" value="T_hemolysin"/>
</dbReference>
<feature type="compositionally biased region" description="Low complexity" evidence="1">
    <location>
        <begin position="1"/>
        <end position="13"/>
    </location>
</feature>
<name>A0A2W5KUD5_9GAMM</name>
<dbReference type="Pfam" id="PF12261">
    <property type="entry name" value="T_hemolysin"/>
    <property type="match status" value="1"/>
</dbReference>
<evidence type="ECO:0000313" key="2">
    <source>
        <dbReference type="EMBL" id="PZQ18435.1"/>
    </source>
</evidence>
<feature type="region of interest" description="Disordered" evidence="1">
    <location>
        <begin position="1"/>
        <end position="21"/>
    </location>
</feature>
<proteinExistence type="predicted"/>
<dbReference type="EMBL" id="QFPO01000003">
    <property type="protein sequence ID" value="PZQ18435.1"/>
    <property type="molecule type" value="Genomic_DNA"/>
</dbReference>
<dbReference type="AlphaFoldDB" id="A0A2W5KUD5"/>
<evidence type="ECO:0000313" key="3">
    <source>
        <dbReference type="Proteomes" id="UP000249046"/>
    </source>
</evidence>
<comment type="caution">
    <text evidence="2">The sequence shown here is derived from an EMBL/GenBank/DDBJ whole genome shotgun (WGS) entry which is preliminary data.</text>
</comment>
<reference evidence="2 3" key="1">
    <citation type="submission" date="2017-08" db="EMBL/GenBank/DDBJ databases">
        <title>Infants hospitalized years apart are colonized by the same room-sourced microbial strains.</title>
        <authorList>
            <person name="Brooks B."/>
            <person name="Olm M.R."/>
            <person name="Firek B.A."/>
            <person name="Baker R."/>
            <person name="Thomas B.C."/>
            <person name="Morowitz M.J."/>
            <person name="Banfield J.F."/>
        </authorList>
    </citation>
    <scope>NUCLEOTIDE SEQUENCE [LARGE SCALE GENOMIC DNA]</scope>
    <source>
        <strain evidence="2">S2_005_003_R2_42</strain>
    </source>
</reference>
<protein>
    <submittedName>
        <fullName evidence="2">Thermostable hemolysin</fullName>
    </submittedName>
</protein>
<accession>A0A2W5KUD5</accession>
<organism evidence="2 3">
    <name type="scientific">Rhodanobacter denitrificans</name>
    <dbReference type="NCBI Taxonomy" id="666685"/>
    <lineage>
        <taxon>Bacteria</taxon>
        <taxon>Pseudomonadati</taxon>
        <taxon>Pseudomonadota</taxon>
        <taxon>Gammaproteobacteria</taxon>
        <taxon>Lysobacterales</taxon>
        <taxon>Rhodanobacteraceae</taxon>
        <taxon>Rhodanobacter</taxon>
    </lineage>
</organism>
<evidence type="ECO:0000256" key="1">
    <source>
        <dbReference type="SAM" id="MobiDB-lite"/>
    </source>
</evidence>
<sequence length="213" mass="22520">MTTPTTCPTAGTARLVGPDSPDRAETEAFIAAVYRARYGAELAHFLPQLLAYRDAAGRLTAAVGWRGGAHGRLFVETYLNGHAEDALGAALGRPVPRGSLVEVGNFAAVGAGDARAVIVDVTRLLHAAGLRWVLFTATRQLRNAFERLGLVPTPLAPARPDRLPDGGAHWGSYYQTQPQLMFGDIAAGHAFLTTHARTTPARCVAQAAWAGSP</sequence>